<dbReference type="AlphaFoldDB" id="A0A172Q828"/>
<dbReference type="GO" id="GO:0005524">
    <property type="term" value="F:ATP binding"/>
    <property type="evidence" value="ECO:0007669"/>
    <property type="project" value="UniProtKB-KW"/>
</dbReference>
<proteinExistence type="inferred from homology"/>
<evidence type="ECO:0000256" key="4">
    <source>
        <dbReference type="ARBA" id="ARBA00022840"/>
    </source>
</evidence>
<keyword evidence="3 5" id="KW-0547">Nucleotide-binding</keyword>
<comment type="similarity">
    <text evidence="5">Belongs to the CitG/MdcB family.</text>
</comment>
<protein>
    <recommendedName>
        <fullName evidence="5">Probable 2-(5''-triphosphoribosyl)-3'-dephosphocoenzyme-A synthase</fullName>
        <shortName evidence="5">2-(5''-triphosphoribosyl)-3'-dephospho-CoA synthase</shortName>
        <ecNumber evidence="5">2.4.2.52</ecNumber>
    </recommendedName>
</protein>
<dbReference type="PANTHER" id="PTHR30201:SF2">
    <property type="entry name" value="2-(5''-TRIPHOSPHORIBOSYL)-3'-DEPHOSPHOCOENZYME-A SYNTHASE"/>
    <property type="match status" value="1"/>
</dbReference>
<dbReference type="RefSeq" id="WP_067063001.1">
    <property type="nucleotide sequence ID" value="NZ_CP014699.1"/>
</dbReference>
<dbReference type="InterPro" id="IPR017551">
    <property type="entry name" value="TriPribosyl-deP-CoA_syn_CitG"/>
</dbReference>
<evidence type="ECO:0000313" key="7">
    <source>
        <dbReference type="Proteomes" id="UP000077317"/>
    </source>
</evidence>
<evidence type="ECO:0000256" key="5">
    <source>
        <dbReference type="HAMAP-Rule" id="MF_00397"/>
    </source>
</evidence>
<reference evidence="7" key="2">
    <citation type="submission" date="2016-03" db="EMBL/GenBank/DDBJ databases">
        <title>Streptococcus antelopensis sp. nov., isolated from the feces of the Tibetan antelope (Pantholops hodgsonii) in Hoh Xil National Nature Reserve, Qinghai, China.</title>
        <authorList>
            <person name="Bai X."/>
        </authorList>
    </citation>
    <scope>NUCLEOTIDE SEQUENCE [LARGE SCALE GENOMIC DNA]</scope>
    <source>
        <strain evidence="7">TA 26</strain>
    </source>
</reference>
<dbReference type="Gene3D" id="1.10.4200.10">
    <property type="entry name" value="Triphosphoribosyl-dephospho-CoA protein"/>
    <property type="match status" value="1"/>
</dbReference>
<dbReference type="STRING" id="1811193.A0O21_06265"/>
<comment type="catalytic activity">
    <reaction evidence="1 5">
        <text>3'-dephospho-CoA + ATP = 2'-(5''-triphospho-alpha-D-ribosyl)-3'-dephospho-CoA + adenine</text>
        <dbReference type="Rhea" id="RHEA:15117"/>
        <dbReference type="ChEBI" id="CHEBI:16708"/>
        <dbReference type="ChEBI" id="CHEBI:30616"/>
        <dbReference type="ChEBI" id="CHEBI:57328"/>
        <dbReference type="ChEBI" id="CHEBI:61378"/>
        <dbReference type="EC" id="2.4.2.52"/>
    </reaction>
</comment>
<evidence type="ECO:0000256" key="2">
    <source>
        <dbReference type="ARBA" id="ARBA00022679"/>
    </source>
</evidence>
<evidence type="ECO:0000256" key="3">
    <source>
        <dbReference type="ARBA" id="ARBA00022741"/>
    </source>
</evidence>
<dbReference type="OrthoDB" id="114886at2"/>
<dbReference type="EMBL" id="CP014699">
    <property type="protein sequence ID" value="AND79653.1"/>
    <property type="molecule type" value="Genomic_DNA"/>
</dbReference>
<dbReference type="NCBIfam" id="TIGR03125">
    <property type="entry name" value="citrate_citG"/>
    <property type="match status" value="1"/>
</dbReference>
<dbReference type="HAMAP" id="MF_00397">
    <property type="entry name" value="CitG"/>
    <property type="match status" value="1"/>
</dbReference>
<dbReference type="Proteomes" id="UP000077317">
    <property type="component" value="Chromosome"/>
</dbReference>
<name>A0A172Q828_9STRE</name>
<gene>
    <name evidence="5" type="primary">citG</name>
    <name evidence="6" type="ORF">A0O21_06265</name>
</gene>
<evidence type="ECO:0000256" key="1">
    <source>
        <dbReference type="ARBA" id="ARBA00001210"/>
    </source>
</evidence>
<dbReference type="InterPro" id="IPR002736">
    <property type="entry name" value="CitG"/>
</dbReference>
<organism evidence="6 7">
    <name type="scientific">Streptococcus pantholopis</name>
    <dbReference type="NCBI Taxonomy" id="1811193"/>
    <lineage>
        <taxon>Bacteria</taxon>
        <taxon>Bacillati</taxon>
        <taxon>Bacillota</taxon>
        <taxon>Bacilli</taxon>
        <taxon>Lactobacillales</taxon>
        <taxon>Streptococcaceae</taxon>
        <taxon>Streptococcus</taxon>
    </lineage>
</organism>
<keyword evidence="4 5" id="KW-0067">ATP-binding</keyword>
<dbReference type="GO" id="GO:0046917">
    <property type="term" value="F:triphosphoribosyl-dephospho-CoA synthase activity"/>
    <property type="evidence" value="ECO:0007669"/>
    <property type="project" value="UniProtKB-UniRule"/>
</dbReference>
<dbReference type="EC" id="2.4.2.52" evidence="5"/>
<keyword evidence="7" id="KW-1185">Reference proteome</keyword>
<reference evidence="6 7" key="1">
    <citation type="journal article" date="2016" name="Int. J. Syst. Evol. Microbiol.">
        <title>Streptococcuspantholopis sp. nov., isolated from faeces of the Tibetan antelope (Pantholops hodgsonii).</title>
        <authorList>
            <person name="Bai X."/>
            <person name="Xiong Y."/>
            <person name="Lu S."/>
            <person name="Jin D."/>
            <person name="Lai X."/>
            <person name="Yang J."/>
            <person name="Niu L."/>
            <person name="Hu S."/>
            <person name="Meng X."/>
            <person name="Pu J."/>
            <person name="Ye C."/>
            <person name="Xu J."/>
        </authorList>
    </citation>
    <scope>NUCLEOTIDE SEQUENCE [LARGE SCALE GENOMIC DNA]</scope>
    <source>
        <strain evidence="6 7">TA 26</strain>
    </source>
</reference>
<dbReference type="Pfam" id="PF01874">
    <property type="entry name" value="CitG"/>
    <property type="match status" value="1"/>
</dbReference>
<evidence type="ECO:0000313" key="6">
    <source>
        <dbReference type="EMBL" id="AND79653.1"/>
    </source>
</evidence>
<keyword evidence="2 5" id="KW-0808">Transferase</keyword>
<accession>A0A172Q828</accession>
<dbReference type="GO" id="GO:0051191">
    <property type="term" value="P:prosthetic group biosynthetic process"/>
    <property type="evidence" value="ECO:0007669"/>
    <property type="project" value="TreeGrafter"/>
</dbReference>
<dbReference type="KEGG" id="spat:A0O21_06265"/>
<dbReference type="PANTHER" id="PTHR30201">
    <property type="entry name" value="TRIPHOSPHORIBOSYL-DEPHOSPHO-COA SYNTHASE"/>
    <property type="match status" value="1"/>
</dbReference>
<sequence>MTDQFHQKLAALATSALLYELSLTPKPGLVDRSNNGAHQDMDFPLFIKSSMSLLPFFEDYAKAGLNHTGSLQALFDQSRSIGIRAEQAMFRATKGVNTHKGANFSFALVLSATGYFLKHHSKTLPLLPADSQAILQLIPAICSSSLEEDFQHIDRQNLSYGEKLYLEHGLKGIRGEAASGYPTLQNLLLPALRQSLVHNSADEAFHKATLLLMANIEDGNLIHRGGIAAWQEVKRQTQEALSQNLSAEQLRKWLSDYDCCLIQKNLSPGGTADFLALGYFFMQAEGLI</sequence>